<protein>
    <recommendedName>
        <fullName evidence="6">Tubulin polyglutamylase TTLL11</fullName>
    </recommendedName>
</protein>
<organism evidence="4 5">
    <name type="scientific">Magallana gigas</name>
    <name type="common">Pacific oyster</name>
    <name type="synonym">Crassostrea gigas</name>
    <dbReference type="NCBI Taxonomy" id="29159"/>
    <lineage>
        <taxon>Eukaryota</taxon>
        <taxon>Metazoa</taxon>
        <taxon>Spiralia</taxon>
        <taxon>Lophotrochozoa</taxon>
        <taxon>Mollusca</taxon>
        <taxon>Bivalvia</taxon>
        <taxon>Autobranchia</taxon>
        <taxon>Pteriomorphia</taxon>
        <taxon>Ostreida</taxon>
        <taxon>Ostreoidea</taxon>
        <taxon>Ostreidae</taxon>
        <taxon>Magallana</taxon>
    </lineage>
</organism>
<sequence length="629" mass="72567">MSSPRRERTRFMKRHVSKHAVTIDTSKAKSNADVVRLCVKELGLVEFPLGRKELGCDIYWNEFCYNDNHATVGGRVNKFPGMEEVCSKMTLSRCLDIMRDLYPEDYDFYPCTWYLPAQYEDFCKEAEVKNAKKRKFKQTYIVKPYGGSSGEGIFLLKEPKNYISSYPSKRGTCHVAQEYVSNVYLIDDFKFDFRIYVVLKSLEPLEFHICKEGLARFSTVPYKRPTKKNIHESFMHLTNYSLNKRSKDFCHSEEEDEGSKRTLSSVMRRIDMDGKDSREVWENIELVVCKTIMAIVPEVKVAVHKTIITPGKTGPSFFQILGFDILLMDDLKPILLEVNSSPSLSMDSEEEVSPGVTKYVRSPKDEEVKFPLVRDTILLVLSPNKRKHCEKKRRKRLMHLKKLMSCNESVLSRTSSDVTTCVQMYEDGGEENVEDEEDEEVNQQMSELHLHMDLDCATNEMEEEKFETVPPDSDHKLQTQEGDLHNPDGDHEEALLEESCLKQLYPDPYQEECDQFHILGRVAKLYMNSLGVRKSAGMSSSSFRTFIRKCEFGKKGLTSASVDIMYLDLQRRWDNMNPDLSGLTLSFQAFLDACFEISKICFPAATKLEMLENFVGHCESHLCLRENED</sequence>
<reference evidence="4" key="1">
    <citation type="submission" date="2022-08" db="UniProtKB">
        <authorList>
            <consortium name="EnsemblMetazoa"/>
        </authorList>
    </citation>
    <scope>IDENTIFICATION</scope>
    <source>
        <strain evidence="4">05x7-T-G4-1.051#20</strain>
    </source>
</reference>
<evidence type="ECO:0000256" key="2">
    <source>
        <dbReference type="ARBA" id="ARBA00022741"/>
    </source>
</evidence>
<dbReference type="PROSITE" id="PS51221">
    <property type="entry name" value="TTL"/>
    <property type="match status" value="1"/>
</dbReference>
<proteinExistence type="predicted"/>
<dbReference type="SUPFAM" id="SSF56059">
    <property type="entry name" value="Glutathione synthetase ATP-binding domain-like"/>
    <property type="match status" value="1"/>
</dbReference>
<dbReference type="Gene3D" id="3.30.470.20">
    <property type="entry name" value="ATP-grasp fold, B domain"/>
    <property type="match status" value="1"/>
</dbReference>
<dbReference type="Pfam" id="PF03133">
    <property type="entry name" value="TTL"/>
    <property type="match status" value="1"/>
</dbReference>
<dbReference type="GO" id="GO:0036064">
    <property type="term" value="C:ciliary basal body"/>
    <property type="evidence" value="ECO:0007669"/>
    <property type="project" value="TreeGrafter"/>
</dbReference>
<dbReference type="PANTHER" id="PTHR12241">
    <property type="entry name" value="TUBULIN POLYGLUTAMYLASE"/>
    <property type="match status" value="1"/>
</dbReference>
<evidence type="ECO:0000256" key="1">
    <source>
        <dbReference type="ARBA" id="ARBA00022598"/>
    </source>
</evidence>
<evidence type="ECO:0000313" key="4">
    <source>
        <dbReference type="EnsemblMetazoa" id="G24697.3:cds"/>
    </source>
</evidence>
<dbReference type="Proteomes" id="UP000005408">
    <property type="component" value="Unassembled WGS sequence"/>
</dbReference>
<evidence type="ECO:0000313" key="5">
    <source>
        <dbReference type="Proteomes" id="UP000005408"/>
    </source>
</evidence>
<evidence type="ECO:0008006" key="6">
    <source>
        <dbReference type="Google" id="ProtNLM"/>
    </source>
</evidence>
<keyword evidence="3" id="KW-0067">ATP-binding</keyword>
<accession>A0A8W8KR75</accession>
<dbReference type="InterPro" id="IPR004344">
    <property type="entry name" value="TTL/TTLL_fam"/>
</dbReference>
<dbReference type="PANTHER" id="PTHR12241:SF154">
    <property type="entry name" value="TUBULIN POLYGLUTAMYLASE TTLL11"/>
    <property type="match status" value="1"/>
</dbReference>
<name>A0A8W8KR75_MAGGI</name>
<dbReference type="GO" id="GO:0070740">
    <property type="term" value="F:tubulin-glutamic acid ligase activity"/>
    <property type="evidence" value="ECO:0007669"/>
    <property type="project" value="TreeGrafter"/>
</dbReference>
<dbReference type="GO" id="GO:0015631">
    <property type="term" value="F:tubulin binding"/>
    <property type="evidence" value="ECO:0007669"/>
    <property type="project" value="TreeGrafter"/>
</dbReference>
<dbReference type="AlphaFoldDB" id="A0A8W8KR75"/>
<dbReference type="GO" id="GO:0000226">
    <property type="term" value="P:microtubule cytoskeleton organization"/>
    <property type="evidence" value="ECO:0007669"/>
    <property type="project" value="TreeGrafter"/>
</dbReference>
<dbReference type="EnsemblMetazoa" id="G24697.3">
    <property type="protein sequence ID" value="G24697.3:cds"/>
    <property type="gene ID" value="G24697"/>
</dbReference>
<dbReference type="OMA" id="FRMMARR"/>
<dbReference type="GO" id="GO:0005524">
    <property type="term" value="F:ATP binding"/>
    <property type="evidence" value="ECO:0007669"/>
    <property type="project" value="UniProtKB-KW"/>
</dbReference>
<keyword evidence="2" id="KW-0547">Nucleotide-binding</keyword>
<keyword evidence="1" id="KW-0436">Ligase</keyword>
<evidence type="ECO:0000256" key="3">
    <source>
        <dbReference type="ARBA" id="ARBA00022840"/>
    </source>
</evidence>
<dbReference type="OrthoDB" id="202825at2759"/>
<keyword evidence="5" id="KW-1185">Reference proteome</keyword>